<name>A0A6P8HN95_ACTTE</name>
<dbReference type="InterPro" id="IPR051887">
    <property type="entry name" value="GH18_Domain-Containing"/>
</dbReference>
<dbReference type="GO" id="GO:0009313">
    <property type="term" value="P:oligosaccharide catabolic process"/>
    <property type="evidence" value="ECO:0007669"/>
    <property type="project" value="TreeGrafter"/>
</dbReference>
<comment type="subcellular location">
    <subcellularLocation>
        <location evidence="1">Lysosome</location>
    </subcellularLocation>
</comment>
<dbReference type="InterPro" id="IPR017853">
    <property type="entry name" value="GH"/>
</dbReference>
<comment type="similarity">
    <text evidence="2">Belongs to the glycosyl hydrolase 18 family.</text>
</comment>
<dbReference type="GO" id="GO:0008061">
    <property type="term" value="F:chitin binding"/>
    <property type="evidence" value="ECO:0007669"/>
    <property type="project" value="InterPro"/>
</dbReference>
<dbReference type="InterPro" id="IPR011583">
    <property type="entry name" value="Chitinase_II/V-like_cat"/>
</dbReference>
<protein>
    <recommendedName>
        <fullName evidence="9">Di-N-acetylchitobiase</fullName>
    </recommendedName>
</protein>
<evidence type="ECO:0000256" key="5">
    <source>
        <dbReference type="ARBA" id="ARBA00023180"/>
    </source>
</evidence>
<sequence>MAFCWMISVLLLMITNLVVSRKCPCVNPSLCDTISRPPGKEFLMWSTKPDVWRHYDWKKITTVAVFRDWDDELFCFAHSRGVRVVLLANFPLEKLNNSVVRDEWIKNKTTEAIENFADGINLDIEGPVPKDSKSVTLLSKLVKLTSESFHENIPGSQVSFDVAWSPNCIDGRCYDHKAIADATDFIVIMAYDQQSQIKEGPCVAKANSPYTQTMKGVEEYTKLNISSSKIVLGLPWYGYDYICTKFDAEKGICYIKEVPFRGVNCSDAAGTQIDYATIQDLLVTRTDTGRQWNIESLSPYFWYVDHYGNTHQVWYDDPASLSLKYRYASEYANLKGIAIWNPDLLDYGGLSRGNIQTKQMWDTLYHFPGVHCMHFPCKK</sequence>
<evidence type="ECO:0000256" key="7">
    <source>
        <dbReference type="ARBA" id="ARBA00023295"/>
    </source>
</evidence>
<dbReference type="SMART" id="SM00636">
    <property type="entry name" value="Glyco_18"/>
    <property type="match status" value="1"/>
</dbReference>
<dbReference type="Proteomes" id="UP000515163">
    <property type="component" value="Unplaced"/>
</dbReference>
<dbReference type="InterPro" id="IPR001223">
    <property type="entry name" value="Glyco_hydro18_cat"/>
</dbReference>
<evidence type="ECO:0000256" key="9">
    <source>
        <dbReference type="ARBA" id="ARBA00074174"/>
    </source>
</evidence>
<evidence type="ECO:0000313" key="12">
    <source>
        <dbReference type="Proteomes" id="UP000515163"/>
    </source>
</evidence>
<dbReference type="SUPFAM" id="SSF51445">
    <property type="entry name" value="(Trans)glycosidases"/>
    <property type="match status" value="1"/>
</dbReference>
<comment type="function">
    <text evidence="8">Involved in the degradation of asparagine-linked glycoproteins. Hydrolyze of N-acetyl-beta-D-glucosamine (1-4)N-acetylglucosamine chitobiose core from the reducing end of the bond, it requires prior cleavage by glycosylasparaginase.</text>
</comment>
<keyword evidence="3 10" id="KW-0732">Signal</keyword>
<evidence type="ECO:0000256" key="2">
    <source>
        <dbReference type="ARBA" id="ARBA00009336"/>
    </source>
</evidence>
<dbReference type="RefSeq" id="XP_031557166.1">
    <property type="nucleotide sequence ID" value="XM_031701306.1"/>
</dbReference>
<dbReference type="InParanoid" id="A0A6P8HN95"/>
<dbReference type="AlphaFoldDB" id="A0A6P8HN95"/>
<keyword evidence="7" id="KW-0326">Glycosidase</keyword>
<evidence type="ECO:0000259" key="11">
    <source>
        <dbReference type="PROSITE" id="PS51910"/>
    </source>
</evidence>
<proteinExistence type="inferred from homology"/>
<dbReference type="Pfam" id="PF00704">
    <property type="entry name" value="Glyco_hydro_18"/>
    <property type="match status" value="1"/>
</dbReference>
<dbReference type="KEGG" id="aten:116293825"/>
<evidence type="ECO:0000256" key="6">
    <source>
        <dbReference type="ARBA" id="ARBA00023228"/>
    </source>
</evidence>
<accession>A0A6P8HN95</accession>
<evidence type="ECO:0000256" key="3">
    <source>
        <dbReference type="ARBA" id="ARBA00022729"/>
    </source>
</evidence>
<feature type="chain" id="PRO_5027745859" description="Di-N-acetylchitobiase" evidence="10">
    <location>
        <begin position="21"/>
        <end position="379"/>
    </location>
</feature>
<dbReference type="PANTHER" id="PTHR46290">
    <property type="entry name" value="DI-N-ACETYLCHITOBIASE"/>
    <property type="match status" value="1"/>
</dbReference>
<organism evidence="12 13">
    <name type="scientific">Actinia tenebrosa</name>
    <name type="common">Australian red waratah sea anemone</name>
    <dbReference type="NCBI Taxonomy" id="6105"/>
    <lineage>
        <taxon>Eukaryota</taxon>
        <taxon>Metazoa</taxon>
        <taxon>Cnidaria</taxon>
        <taxon>Anthozoa</taxon>
        <taxon>Hexacorallia</taxon>
        <taxon>Actiniaria</taxon>
        <taxon>Actiniidae</taxon>
        <taxon>Actinia</taxon>
    </lineage>
</organism>
<dbReference type="FunFam" id="3.20.20.80:FF:000250">
    <property type="entry name" value="Probable di-N-acetylchitobiase 1"/>
    <property type="match status" value="1"/>
</dbReference>
<dbReference type="InterPro" id="IPR029070">
    <property type="entry name" value="Chitinase_insertion_sf"/>
</dbReference>
<dbReference type="OrthoDB" id="73875at2759"/>
<dbReference type="CDD" id="cd02875">
    <property type="entry name" value="GH18_chitobiase"/>
    <property type="match status" value="1"/>
</dbReference>
<keyword evidence="12" id="KW-1185">Reference proteome</keyword>
<dbReference type="InterPro" id="IPR047898">
    <property type="entry name" value="DIAC_cat"/>
</dbReference>
<evidence type="ECO:0000256" key="1">
    <source>
        <dbReference type="ARBA" id="ARBA00004371"/>
    </source>
</evidence>
<keyword evidence="5" id="KW-0325">Glycoprotein</keyword>
<dbReference type="PANTHER" id="PTHR46290:SF1">
    <property type="entry name" value="DI-N-ACETYLCHITOBIASE"/>
    <property type="match status" value="1"/>
</dbReference>
<feature type="signal peptide" evidence="10">
    <location>
        <begin position="1"/>
        <end position="20"/>
    </location>
</feature>
<dbReference type="Gene3D" id="3.20.20.80">
    <property type="entry name" value="Glycosidases"/>
    <property type="match status" value="1"/>
</dbReference>
<evidence type="ECO:0000256" key="8">
    <source>
        <dbReference type="ARBA" id="ARBA00055477"/>
    </source>
</evidence>
<dbReference type="GO" id="GO:0016798">
    <property type="term" value="F:hydrolase activity, acting on glycosyl bonds"/>
    <property type="evidence" value="ECO:0007669"/>
    <property type="project" value="UniProtKB-KW"/>
</dbReference>
<dbReference type="FunCoup" id="A0A6P8HN95">
    <property type="interactions" value="113"/>
</dbReference>
<dbReference type="FunFam" id="3.10.50.10:FF:000006">
    <property type="entry name" value="Chitobiase, di-N-acetyl"/>
    <property type="match status" value="1"/>
</dbReference>
<feature type="domain" description="GH18" evidence="11">
    <location>
        <begin position="8"/>
        <end position="367"/>
    </location>
</feature>
<gene>
    <name evidence="13" type="primary">LOC116293825</name>
</gene>
<evidence type="ECO:0000256" key="4">
    <source>
        <dbReference type="ARBA" id="ARBA00022801"/>
    </source>
</evidence>
<keyword evidence="4" id="KW-0378">Hydrolase</keyword>
<dbReference type="PROSITE" id="PS51910">
    <property type="entry name" value="GH18_2"/>
    <property type="match status" value="1"/>
</dbReference>
<keyword evidence="6" id="KW-0458">Lysosome</keyword>
<dbReference type="GeneID" id="116293825"/>
<reference evidence="13" key="1">
    <citation type="submission" date="2025-08" db="UniProtKB">
        <authorList>
            <consortium name="RefSeq"/>
        </authorList>
    </citation>
    <scope>IDENTIFICATION</scope>
    <source>
        <tissue evidence="13">Tentacle</tissue>
    </source>
</reference>
<dbReference type="GO" id="GO:0005615">
    <property type="term" value="C:extracellular space"/>
    <property type="evidence" value="ECO:0007669"/>
    <property type="project" value="TreeGrafter"/>
</dbReference>
<dbReference type="GO" id="GO:0005764">
    <property type="term" value="C:lysosome"/>
    <property type="evidence" value="ECO:0007669"/>
    <property type="project" value="UniProtKB-SubCell"/>
</dbReference>
<evidence type="ECO:0000313" key="13">
    <source>
        <dbReference type="RefSeq" id="XP_031557166.1"/>
    </source>
</evidence>
<dbReference type="Gene3D" id="3.10.50.10">
    <property type="match status" value="1"/>
</dbReference>
<evidence type="ECO:0000256" key="10">
    <source>
        <dbReference type="SAM" id="SignalP"/>
    </source>
</evidence>